<evidence type="ECO:0000313" key="8">
    <source>
        <dbReference type="Proteomes" id="UP000095280"/>
    </source>
</evidence>
<dbReference type="WBParaSite" id="maker-uti_cns_0000820-snap-gene-0.6-mRNA-1">
    <property type="protein sequence ID" value="maker-uti_cns_0000820-snap-gene-0.6-mRNA-1"/>
    <property type="gene ID" value="maker-uti_cns_0000820-snap-gene-0.6"/>
</dbReference>
<dbReference type="WBParaSite" id="maker-uti_cns_0000109-snap-gene-2.36-mRNA-1">
    <property type="protein sequence ID" value="maker-uti_cns_0000109-snap-gene-2.36-mRNA-1"/>
    <property type="gene ID" value="maker-uti_cns_0000109-snap-gene-2.36"/>
</dbReference>
<feature type="domain" description="FAD dependent oxidoreductase" evidence="7">
    <location>
        <begin position="15"/>
        <end position="355"/>
    </location>
</feature>
<keyword evidence="6" id="KW-0560">Oxidoreductase</keyword>
<evidence type="ECO:0000256" key="3">
    <source>
        <dbReference type="ARBA" id="ARBA00006730"/>
    </source>
</evidence>
<proteinExistence type="inferred from homology"/>
<comment type="cofactor">
    <cofactor evidence="1">
        <name>FAD</name>
        <dbReference type="ChEBI" id="CHEBI:57692"/>
    </cofactor>
</comment>
<evidence type="ECO:0000256" key="2">
    <source>
        <dbReference type="ARBA" id="ARBA00004253"/>
    </source>
</evidence>
<evidence type="ECO:0000256" key="5">
    <source>
        <dbReference type="ARBA" id="ARBA00022827"/>
    </source>
</evidence>
<evidence type="ECO:0000313" key="9">
    <source>
        <dbReference type="WBParaSite" id="maker-uti_cns_0000109-snap-gene-2.36-mRNA-1"/>
    </source>
</evidence>
<organism evidence="8 10">
    <name type="scientific">Macrostomum lignano</name>
    <dbReference type="NCBI Taxonomy" id="282301"/>
    <lineage>
        <taxon>Eukaryota</taxon>
        <taxon>Metazoa</taxon>
        <taxon>Spiralia</taxon>
        <taxon>Lophotrochozoa</taxon>
        <taxon>Platyhelminthes</taxon>
        <taxon>Rhabditophora</taxon>
        <taxon>Macrostomorpha</taxon>
        <taxon>Macrostomida</taxon>
        <taxon>Macrostomidae</taxon>
        <taxon>Macrostomum</taxon>
    </lineage>
</organism>
<dbReference type="WBParaSite" id="maker-uti_cns_0000941-snap-gene-0.13-mRNA-1">
    <property type="protein sequence ID" value="maker-uti_cns_0000941-snap-gene-0.13-mRNA-1"/>
    <property type="gene ID" value="maker-uti_cns_0000941-snap-gene-0.13"/>
</dbReference>
<evidence type="ECO:0000256" key="6">
    <source>
        <dbReference type="ARBA" id="ARBA00023002"/>
    </source>
</evidence>
<dbReference type="Pfam" id="PF01266">
    <property type="entry name" value="DAO"/>
    <property type="match status" value="1"/>
</dbReference>
<dbReference type="InterPro" id="IPR023209">
    <property type="entry name" value="DAO"/>
</dbReference>
<dbReference type="SUPFAM" id="SSF54373">
    <property type="entry name" value="FAD-linked reductases, C-terminal domain"/>
    <property type="match status" value="1"/>
</dbReference>
<keyword evidence="8" id="KW-1185">Reference proteome</keyword>
<protein>
    <submittedName>
        <fullName evidence="9 10">DAO domain-containing protein</fullName>
    </submittedName>
</protein>
<dbReference type="SUPFAM" id="SSF51971">
    <property type="entry name" value="Nucleotide-binding domain"/>
    <property type="match status" value="1"/>
</dbReference>
<dbReference type="Gene3D" id="3.30.9.10">
    <property type="entry name" value="D-Amino Acid Oxidase, subunit A, domain 2"/>
    <property type="match status" value="1"/>
</dbReference>
<accession>A0A1I8G416</accession>
<dbReference type="PANTHER" id="PTHR11530">
    <property type="entry name" value="D-AMINO ACID OXIDASE"/>
    <property type="match status" value="1"/>
</dbReference>
<dbReference type="GO" id="GO:0003884">
    <property type="term" value="F:D-amino-acid oxidase activity"/>
    <property type="evidence" value="ECO:0007669"/>
    <property type="project" value="InterPro"/>
</dbReference>
<dbReference type="AlphaFoldDB" id="A0A1I8G416"/>
<evidence type="ECO:0000256" key="4">
    <source>
        <dbReference type="ARBA" id="ARBA00022630"/>
    </source>
</evidence>
<dbReference type="GO" id="GO:0005782">
    <property type="term" value="C:peroxisomal matrix"/>
    <property type="evidence" value="ECO:0007669"/>
    <property type="project" value="UniProtKB-SubCell"/>
</dbReference>
<evidence type="ECO:0000256" key="1">
    <source>
        <dbReference type="ARBA" id="ARBA00001974"/>
    </source>
</evidence>
<name>A0A1I8G416_9PLAT</name>
<comment type="similarity">
    <text evidence="3">Belongs to the DAMOX/DASOX family.</text>
</comment>
<sequence length="366" mass="38231">FQSAREQQRWGRPARVAVVGAGLVGASVALQAQSALPPGSSVTIIADAFNAGTTSWVAAGAFRVESVEELSPDSPDRAERWCRDSLRHLSRLAFGPAGPRAGVAPLPIVQVAREPPPRRRYAYSDMAPGGCRELTPEELLTQFPDWPGGLGFGIESLSVLADPRLYLPWLLDQFLAAGGRIERRRVASLEEAGAGADLVFNCAGLEAGRLAGGDPAVHPVRGQVARVRAPWLKRGFYGPDSTYAYPSAAPGDLATVGGVRQAGDYCLTARESDAADIRTRAVRLLPGLAAAFADSDGRPGATGATSTSQPDFVGLRPARHGGIRVAAEGYAVHCYGHGGHGVALSWGTAAEAVELGLARLDGGAKL</sequence>
<dbReference type="InterPro" id="IPR006076">
    <property type="entry name" value="FAD-dep_OxRdtase"/>
</dbReference>
<keyword evidence="4" id="KW-0285">Flavoprotein</keyword>
<comment type="subcellular location">
    <subcellularLocation>
        <location evidence="2">Peroxisome matrix</location>
    </subcellularLocation>
</comment>
<keyword evidence="5" id="KW-0274">FAD</keyword>
<dbReference type="GO" id="GO:0071949">
    <property type="term" value="F:FAD binding"/>
    <property type="evidence" value="ECO:0007669"/>
    <property type="project" value="InterPro"/>
</dbReference>
<evidence type="ECO:0000259" key="7">
    <source>
        <dbReference type="Pfam" id="PF01266"/>
    </source>
</evidence>
<reference evidence="9 10" key="1">
    <citation type="submission" date="2016-11" db="UniProtKB">
        <authorList>
            <consortium name="WormBaseParasite"/>
        </authorList>
    </citation>
    <scope>IDENTIFICATION</scope>
</reference>
<dbReference type="PANTHER" id="PTHR11530:SF11">
    <property type="entry name" value="D-ASPARTATE OXIDASE"/>
    <property type="match status" value="1"/>
</dbReference>
<dbReference type="Gene3D" id="3.40.50.720">
    <property type="entry name" value="NAD(P)-binding Rossmann-like Domain"/>
    <property type="match status" value="1"/>
</dbReference>
<dbReference type="GO" id="GO:0019478">
    <property type="term" value="P:D-amino acid catabolic process"/>
    <property type="evidence" value="ECO:0007669"/>
    <property type="project" value="TreeGrafter"/>
</dbReference>
<evidence type="ECO:0000313" key="10">
    <source>
        <dbReference type="WBParaSite" id="maker-uti_cns_0000820-snap-gene-0.6-mRNA-1"/>
    </source>
</evidence>
<dbReference type="Proteomes" id="UP000095280">
    <property type="component" value="Unplaced"/>
</dbReference>